<evidence type="ECO:0000259" key="2">
    <source>
        <dbReference type="SMART" id="SM00903"/>
    </source>
</evidence>
<reference evidence="3 6" key="2">
    <citation type="submission" date="2021-03" db="EMBL/GenBank/DDBJ databases">
        <title>Whole genome shotgun sequence of Salinispora arenicola NBRC 105043.</title>
        <authorList>
            <person name="Komaki H."/>
            <person name="Tamura T."/>
        </authorList>
    </citation>
    <scope>NUCLEOTIDE SEQUENCE [LARGE SCALE GENOMIC DNA]</scope>
    <source>
        <strain evidence="3 6">NBRC 105043</strain>
    </source>
</reference>
<dbReference type="Pfam" id="PF01613">
    <property type="entry name" value="Flavin_Reduct"/>
    <property type="match status" value="1"/>
</dbReference>
<protein>
    <submittedName>
        <fullName evidence="3 4">Oxidoreductase</fullName>
    </submittedName>
</protein>
<gene>
    <name evidence="4" type="ORF">FB564_0714</name>
    <name evidence="3" type="ORF">Sar04_03670</name>
</gene>
<evidence type="ECO:0000313" key="3">
    <source>
        <dbReference type="EMBL" id="GIM81740.1"/>
    </source>
</evidence>
<dbReference type="GO" id="GO:0010181">
    <property type="term" value="F:FMN binding"/>
    <property type="evidence" value="ECO:0007669"/>
    <property type="project" value="InterPro"/>
</dbReference>
<dbReference type="RefSeq" id="WP_012180792.1">
    <property type="nucleotide sequence ID" value="NZ_BOQM01000002.1"/>
</dbReference>
<dbReference type="SUPFAM" id="SSF50475">
    <property type="entry name" value="FMN-binding split barrel"/>
    <property type="match status" value="1"/>
</dbReference>
<dbReference type="GO" id="GO:0042602">
    <property type="term" value="F:riboflavin reductase (NADPH) activity"/>
    <property type="evidence" value="ECO:0007669"/>
    <property type="project" value="TreeGrafter"/>
</dbReference>
<dbReference type="SMART" id="SM00903">
    <property type="entry name" value="Flavin_Reduct"/>
    <property type="match status" value="1"/>
</dbReference>
<dbReference type="PANTHER" id="PTHR30466:SF1">
    <property type="entry name" value="FMN REDUCTASE (NADH) RUTF"/>
    <property type="match status" value="1"/>
</dbReference>
<keyword evidence="6" id="KW-1185">Reference proteome</keyword>
<dbReference type="Proteomes" id="UP000677457">
    <property type="component" value="Unassembled WGS sequence"/>
</dbReference>
<evidence type="ECO:0000256" key="1">
    <source>
        <dbReference type="ARBA" id="ARBA00023002"/>
    </source>
</evidence>
<dbReference type="OMA" id="THDVLIC"/>
<accession>A0A542XIH3</accession>
<dbReference type="AlphaFoldDB" id="A0A542XIH3"/>
<dbReference type="PANTHER" id="PTHR30466">
    <property type="entry name" value="FLAVIN REDUCTASE"/>
    <property type="match status" value="1"/>
</dbReference>
<evidence type="ECO:0000313" key="4">
    <source>
        <dbReference type="EMBL" id="TQL35651.1"/>
    </source>
</evidence>
<evidence type="ECO:0000313" key="5">
    <source>
        <dbReference type="Proteomes" id="UP000315983"/>
    </source>
</evidence>
<proteinExistence type="predicted"/>
<dbReference type="InterPro" id="IPR050268">
    <property type="entry name" value="NADH-dep_flavin_reductase"/>
</dbReference>
<organism evidence="4 5">
    <name type="scientific">Salinispora arenicola</name>
    <dbReference type="NCBI Taxonomy" id="168697"/>
    <lineage>
        <taxon>Bacteria</taxon>
        <taxon>Bacillati</taxon>
        <taxon>Actinomycetota</taxon>
        <taxon>Actinomycetes</taxon>
        <taxon>Micromonosporales</taxon>
        <taxon>Micromonosporaceae</taxon>
        <taxon>Salinispora</taxon>
    </lineage>
</organism>
<dbReference type="InterPro" id="IPR002563">
    <property type="entry name" value="Flavin_Rdtase-like_dom"/>
</dbReference>
<evidence type="ECO:0000313" key="6">
    <source>
        <dbReference type="Proteomes" id="UP000677457"/>
    </source>
</evidence>
<name>A0A542XIH3_SALAC</name>
<comment type="caution">
    <text evidence="4">The sequence shown here is derived from an EMBL/GenBank/DDBJ whole genome shotgun (WGS) entry which is preliminary data.</text>
</comment>
<dbReference type="Proteomes" id="UP000315983">
    <property type="component" value="Unassembled WGS sequence"/>
</dbReference>
<dbReference type="InterPro" id="IPR012349">
    <property type="entry name" value="Split_barrel_FMN-bd"/>
</dbReference>
<dbReference type="EMBL" id="VFOL01000001">
    <property type="protein sequence ID" value="TQL35651.1"/>
    <property type="molecule type" value="Genomic_DNA"/>
</dbReference>
<keyword evidence="1" id="KW-0560">Oxidoreductase</keyword>
<feature type="domain" description="Flavin reductase like" evidence="2">
    <location>
        <begin position="20"/>
        <end position="167"/>
    </location>
</feature>
<sequence>MEVHPIQTAEFDSRQLRSTLGAFATGVTVVTVGGDAPHGMTANSFTGVSLDPPLVSVCVQRDAVMHAVLLEQGSFAVSVLAADQVRAARWFADRRRPLGRAQFDAVDVRPGERTGAPLLVGAVAQFECRLWRTYDGGDHSIFLGVPLTVARGVTDDVLVFHDGAFRRLERGRR</sequence>
<dbReference type="EMBL" id="BOQM01000002">
    <property type="protein sequence ID" value="GIM81740.1"/>
    <property type="molecule type" value="Genomic_DNA"/>
</dbReference>
<reference evidence="4 5" key="1">
    <citation type="submission" date="2019-06" db="EMBL/GenBank/DDBJ databases">
        <title>Sequencing the genomes of 1000 actinobacteria strains.</title>
        <authorList>
            <person name="Klenk H.-P."/>
        </authorList>
    </citation>
    <scope>NUCLEOTIDE SEQUENCE [LARGE SCALE GENOMIC DNA]</scope>
    <source>
        <strain evidence="4 5">DSM 44819</strain>
    </source>
</reference>
<dbReference type="Gene3D" id="2.30.110.10">
    <property type="entry name" value="Electron Transport, Fmn-binding Protein, Chain A"/>
    <property type="match status" value="1"/>
</dbReference>
<dbReference type="GeneID" id="93770055"/>